<organism evidence="2 3">
    <name type="scientific">Cupriavidus pauculus</name>
    <dbReference type="NCBI Taxonomy" id="82633"/>
    <lineage>
        <taxon>Bacteria</taxon>
        <taxon>Pseudomonadati</taxon>
        <taxon>Pseudomonadota</taxon>
        <taxon>Betaproteobacteria</taxon>
        <taxon>Burkholderiales</taxon>
        <taxon>Burkholderiaceae</taxon>
        <taxon>Cupriavidus</taxon>
    </lineage>
</organism>
<accession>A0A3G8H0V5</accession>
<evidence type="ECO:0000313" key="2">
    <source>
        <dbReference type="EMBL" id="AZG14004.1"/>
    </source>
</evidence>
<keyword evidence="1" id="KW-0732">Signal</keyword>
<dbReference type="Proteomes" id="UP000270411">
    <property type="component" value="Chromosome 1"/>
</dbReference>
<dbReference type="EMBL" id="CP033969">
    <property type="protein sequence ID" value="AZG14004.1"/>
    <property type="molecule type" value="Genomic_DNA"/>
</dbReference>
<dbReference type="OrthoDB" id="9033036at2"/>
<proteinExistence type="predicted"/>
<sequence length="254" mass="28490">MTRLWTCLIFLLAFGGSWAASAKECESIPHPQAFRSLITDRGTVCFAIEPVEPDSSDGMSRITLYYLPHGAHAFTKSQGSGMMYDSSPGRIVDAFVAAVDSHKRIFVIHALEVRSSLAEPNSSGNFYSVDVFEPTDAALLRDERASNWFGAGYSYISKPGEGRYKFPYLSRNDVLRALDSPFAPLMIHKVNIPARLKRKSFLFHYPMSGKQTQKYLTKGDRATVTEVRESWCRLSHPSHSTADSMWILCRHLGQ</sequence>
<reference evidence="3" key="1">
    <citation type="submission" date="2018-11" db="EMBL/GenBank/DDBJ databases">
        <title>FDA dAtabase for Regulatory Grade micrObial Sequences (FDA-ARGOS): Supporting development and validation of Infectious Disease Dx tests.</title>
        <authorList>
            <person name="Goldberg B."/>
            <person name="Campos J."/>
            <person name="Tallon L."/>
            <person name="Sadzewicz L."/>
            <person name="Zhao X."/>
            <person name="Vavikolanu K."/>
            <person name="Mehta A."/>
            <person name="Aluvathingal J."/>
            <person name="Nadendla S."/>
            <person name="Geyer C."/>
            <person name="Nandy P."/>
            <person name="Yan Y."/>
            <person name="Sichtig H."/>
        </authorList>
    </citation>
    <scope>NUCLEOTIDE SEQUENCE [LARGE SCALE GENOMIC DNA]</scope>
    <source>
        <strain evidence="3">FDAARGOS_614</strain>
    </source>
</reference>
<feature type="signal peptide" evidence="1">
    <location>
        <begin position="1"/>
        <end position="22"/>
    </location>
</feature>
<evidence type="ECO:0000313" key="3">
    <source>
        <dbReference type="Proteomes" id="UP000270411"/>
    </source>
</evidence>
<dbReference type="AlphaFoldDB" id="A0A3G8H0V5"/>
<name>A0A3G8H0V5_9BURK</name>
<dbReference type="RefSeq" id="WP_124683848.1">
    <property type="nucleotide sequence ID" value="NZ_CP033969.1"/>
</dbReference>
<dbReference type="KEGG" id="cpau:EHF44_11440"/>
<evidence type="ECO:0000256" key="1">
    <source>
        <dbReference type="SAM" id="SignalP"/>
    </source>
</evidence>
<gene>
    <name evidence="2" type="ORF">EHF44_11440</name>
</gene>
<feature type="chain" id="PRO_5017955999" evidence="1">
    <location>
        <begin position="23"/>
        <end position="254"/>
    </location>
</feature>
<protein>
    <submittedName>
        <fullName evidence="2">Uncharacterized protein</fullName>
    </submittedName>
</protein>